<dbReference type="InterPro" id="IPR018760">
    <property type="entry name" value="DUF2326"/>
</dbReference>
<dbReference type="RefSeq" id="WP_215193660.1">
    <property type="nucleotide sequence ID" value="NZ_JAHHDY010000008.1"/>
</dbReference>
<protein>
    <submittedName>
        <fullName evidence="2">DUF2326 domain-containing protein</fullName>
    </submittedName>
</protein>
<proteinExistence type="predicted"/>
<name>A0ABS5WNV0_9RHOB</name>
<reference evidence="2 3" key="1">
    <citation type="submission" date="2021-05" db="EMBL/GenBank/DDBJ databases">
        <title>Draft genomes of marine bacteria isolated from model chitin particles.</title>
        <authorList>
            <person name="Datta M.S."/>
            <person name="Schwartzman J.A."/>
            <person name="Cordero O."/>
        </authorList>
    </citation>
    <scope>NUCLEOTIDE SEQUENCE [LARGE SCALE GENOMIC DNA]</scope>
    <source>
        <strain evidence="2 3">4E07</strain>
    </source>
</reference>
<dbReference type="InterPro" id="IPR027417">
    <property type="entry name" value="P-loop_NTPase"/>
</dbReference>
<evidence type="ECO:0000259" key="1">
    <source>
        <dbReference type="Pfam" id="PF10088"/>
    </source>
</evidence>
<organism evidence="2 3">
    <name type="scientific">Falsiruegeria litorea</name>
    <dbReference type="NCBI Taxonomy" id="1280831"/>
    <lineage>
        <taxon>Bacteria</taxon>
        <taxon>Pseudomonadati</taxon>
        <taxon>Pseudomonadota</taxon>
        <taxon>Alphaproteobacteria</taxon>
        <taxon>Rhodobacterales</taxon>
        <taxon>Roseobacteraceae</taxon>
        <taxon>Falsiruegeria</taxon>
    </lineage>
</organism>
<feature type="domain" description="DUF2326" evidence="1">
    <location>
        <begin position="414"/>
        <end position="524"/>
    </location>
</feature>
<dbReference type="Pfam" id="PF10088">
    <property type="entry name" value="DUF2326"/>
    <property type="match status" value="1"/>
</dbReference>
<keyword evidence="3" id="KW-1185">Reference proteome</keyword>
<gene>
    <name evidence="2" type="ORF">KL867_05175</name>
</gene>
<dbReference type="EMBL" id="JAHHDY010000008">
    <property type="protein sequence ID" value="MBT3140431.1"/>
    <property type="molecule type" value="Genomic_DNA"/>
</dbReference>
<evidence type="ECO:0000313" key="3">
    <source>
        <dbReference type="Proteomes" id="UP000763802"/>
    </source>
</evidence>
<dbReference type="Proteomes" id="UP000763802">
    <property type="component" value="Unassembled WGS sequence"/>
</dbReference>
<accession>A0ABS5WNV0</accession>
<evidence type="ECO:0000313" key="2">
    <source>
        <dbReference type="EMBL" id="MBT3140431.1"/>
    </source>
</evidence>
<sequence length="535" mass="61382">MLSEIRCDKFKEKSIEFHRGLNVILGDEVASNSIGKSSLLMVLDFAFGGKSLLEHNSDIVKELGDHEYLFVFDFGGEHHAFKRSTTTPDLVYVCDQDLNEADPLAINEYTAFLKSLYKLDGIDLTFRSIVSLFSRVWGKDNLDVKQPLHSHKKQRSVDSIDNLIRLYERYESIETLSLRVKSLEIEKKSISSAYKQKLIPKINKTNYTSNLKKVTGIDKEISEIKENLARFAVSIREIVDREISELKLVKDTLLQEKSKVSSRLQRVRNDLSKNKYVKSKAFQSLTTFFPEANVEKFAEVEEFHSRITQILKVELKESEKHLSSQLDEINTSLVSIDDRMREAFSNINNPSEIIDRVHSLAKKHNVATREIEYFEHEVEVSRDLKAEKTALKVRREKVSNLISDIINNKIRKFVNTVYDEHRQSPQLTILNSSYSFSAIEDTGTGKAYSSLILLDLAVLDTTNLPFLIHDSVLFKNIENGAVANLVKLYDSREKQTFIAIDEIQKYGGIAEATLVQNKVIQLTNDSQLYVKDWRK</sequence>
<dbReference type="SUPFAM" id="SSF52540">
    <property type="entry name" value="P-loop containing nucleoside triphosphate hydrolases"/>
    <property type="match status" value="1"/>
</dbReference>
<comment type="caution">
    <text evidence="2">The sequence shown here is derived from an EMBL/GenBank/DDBJ whole genome shotgun (WGS) entry which is preliminary data.</text>
</comment>
<dbReference type="Gene3D" id="3.40.50.300">
    <property type="entry name" value="P-loop containing nucleotide triphosphate hydrolases"/>
    <property type="match status" value="1"/>
</dbReference>